<dbReference type="SUPFAM" id="SSF52200">
    <property type="entry name" value="Toll/Interleukin receptor TIR domain"/>
    <property type="match status" value="1"/>
</dbReference>
<dbReference type="GO" id="GO:0034142">
    <property type="term" value="P:toll-like receptor 4 signaling pathway"/>
    <property type="evidence" value="ECO:0007669"/>
    <property type="project" value="TreeGrafter"/>
</dbReference>
<keyword evidence="3" id="KW-1185">Reference proteome</keyword>
<dbReference type="GO" id="GO:0045087">
    <property type="term" value="P:innate immune response"/>
    <property type="evidence" value="ECO:0007669"/>
    <property type="project" value="TreeGrafter"/>
</dbReference>
<proteinExistence type="predicted"/>
<evidence type="ECO:0000313" key="3">
    <source>
        <dbReference type="Proteomes" id="UP001075354"/>
    </source>
</evidence>
<reference evidence="2" key="1">
    <citation type="submission" date="2022-12" db="EMBL/GenBank/DDBJ databases">
        <title>Chromosome-level genome assembly of the bean flower thrips Megalurothrips usitatus.</title>
        <authorList>
            <person name="Ma L."/>
            <person name="Liu Q."/>
            <person name="Li H."/>
            <person name="Cai W."/>
        </authorList>
    </citation>
    <scope>NUCLEOTIDE SEQUENCE</scope>
    <source>
        <strain evidence="2">Cailab_2022a</strain>
    </source>
</reference>
<dbReference type="Pfam" id="PF13676">
    <property type="entry name" value="TIR_2"/>
    <property type="match status" value="1"/>
</dbReference>
<name>A0AAV7XWR9_9NEOP</name>
<dbReference type="SMART" id="SM00255">
    <property type="entry name" value="TIR"/>
    <property type="match status" value="1"/>
</dbReference>
<dbReference type="InterPro" id="IPR017281">
    <property type="entry name" value="Myelin_different_resp_MyD88"/>
</dbReference>
<protein>
    <recommendedName>
        <fullName evidence="1">TIR domain-containing protein</fullName>
    </recommendedName>
</protein>
<dbReference type="GO" id="GO:0035325">
    <property type="term" value="F:Toll-like receptor binding"/>
    <property type="evidence" value="ECO:0007669"/>
    <property type="project" value="TreeGrafter"/>
</dbReference>
<evidence type="ECO:0000259" key="1">
    <source>
        <dbReference type="PROSITE" id="PS50104"/>
    </source>
</evidence>
<dbReference type="GO" id="GO:0005886">
    <property type="term" value="C:plasma membrane"/>
    <property type="evidence" value="ECO:0007669"/>
    <property type="project" value="TreeGrafter"/>
</dbReference>
<dbReference type="AlphaFoldDB" id="A0AAV7XWR9"/>
<dbReference type="GO" id="GO:0008063">
    <property type="term" value="P:Toll signaling pathway"/>
    <property type="evidence" value="ECO:0007669"/>
    <property type="project" value="TreeGrafter"/>
</dbReference>
<feature type="domain" description="TIR" evidence="1">
    <location>
        <begin position="155"/>
        <end position="289"/>
    </location>
</feature>
<dbReference type="PROSITE" id="PS50104">
    <property type="entry name" value="TIR"/>
    <property type="match status" value="1"/>
</dbReference>
<dbReference type="GO" id="GO:0070976">
    <property type="term" value="F:TIR domain binding"/>
    <property type="evidence" value="ECO:0007669"/>
    <property type="project" value="InterPro"/>
</dbReference>
<dbReference type="PANTHER" id="PTHR15079">
    <property type="entry name" value="MYD88"/>
    <property type="match status" value="1"/>
</dbReference>
<organism evidence="2 3">
    <name type="scientific">Megalurothrips usitatus</name>
    <name type="common">bean blossom thrips</name>
    <dbReference type="NCBI Taxonomy" id="439358"/>
    <lineage>
        <taxon>Eukaryota</taxon>
        <taxon>Metazoa</taxon>
        <taxon>Ecdysozoa</taxon>
        <taxon>Arthropoda</taxon>
        <taxon>Hexapoda</taxon>
        <taxon>Insecta</taxon>
        <taxon>Pterygota</taxon>
        <taxon>Neoptera</taxon>
        <taxon>Paraneoptera</taxon>
        <taxon>Thysanoptera</taxon>
        <taxon>Terebrantia</taxon>
        <taxon>Thripoidea</taxon>
        <taxon>Thripidae</taxon>
        <taxon>Megalurothrips</taxon>
    </lineage>
</organism>
<dbReference type="Gene3D" id="1.10.533.10">
    <property type="entry name" value="Death Domain, Fas"/>
    <property type="match status" value="1"/>
</dbReference>
<dbReference type="Proteomes" id="UP001075354">
    <property type="component" value="Chromosome 5"/>
</dbReference>
<evidence type="ECO:0000313" key="2">
    <source>
        <dbReference type="EMBL" id="KAJ1527979.1"/>
    </source>
</evidence>
<dbReference type="InterPro" id="IPR035897">
    <property type="entry name" value="Toll_tir_struct_dom_sf"/>
</dbReference>
<sequence>MSVTMEVDLSAIPIIPALRDRTLDQLKHLNSNKIIFTDDTNVPRDWRGVAHHCGINLVELAQSTNPIAEVLKLWNNEKLFKGEIRPSIKDLQDILGYIDRWDVYDDTKEMMMKDAEHYIASQQSQPVPVETVKPFQNGCLTIKDVDRIKKGLPLFIYDAFLLFADEDYHYARVMIDKLESDYNMNLVVKDRDLLVGGGFEYKAITQLIAERCASVIVICSPNLLKSDEHMFCLEFSQYISITQRERNKRIIPCVYEPCDLPHELSLLSCLYFQSLLKYGNFWDKIKQSVDIAAMTMSPQSRAILPGIAQGRESSGERCVISEVATEEIQSTTESAIAEQTAILKMSDPTTHFPGNSIEDSSKNKLFANKLSSNLSGPSKNAKAEGKSSFSRFSLDFPRPFKKTESKSADSPCDITKPEKKSLLNVLKKKKLFKRKAVACEA</sequence>
<dbReference type="InterPro" id="IPR011029">
    <property type="entry name" value="DEATH-like_dom_sf"/>
</dbReference>
<dbReference type="Gene3D" id="3.40.50.10140">
    <property type="entry name" value="Toll/interleukin-1 receptor homology (TIR) domain"/>
    <property type="match status" value="1"/>
</dbReference>
<dbReference type="GO" id="GO:0050830">
    <property type="term" value="P:defense response to Gram-positive bacterium"/>
    <property type="evidence" value="ECO:0007669"/>
    <property type="project" value="TreeGrafter"/>
</dbReference>
<dbReference type="InterPro" id="IPR000157">
    <property type="entry name" value="TIR_dom"/>
</dbReference>
<comment type="caution">
    <text evidence="2">The sequence shown here is derived from an EMBL/GenBank/DDBJ whole genome shotgun (WGS) entry which is preliminary data.</text>
</comment>
<dbReference type="SUPFAM" id="SSF47986">
    <property type="entry name" value="DEATH domain"/>
    <property type="match status" value="1"/>
</dbReference>
<accession>A0AAV7XWR9</accession>
<gene>
    <name evidence="2" type="ORF">ONE63_007909</name>
</gene>
<dbReference type="EMBL" id="JAPTSV010000005">
    <property type="protein sequence ID" value="KAJ1527979.1"/>
    <property type="molecule type" value="Genomic_DNA"/>
</dbReference>
<dbReference type="GO" id="GO:0002755">
    <property type="term" value="P:MyD88-dependent toll-like receptor signaling pathway"/>
    <property type="evidence" value="ECO:0007669"/>
    <property type="project" value="InterPro"/>
</dbReference>
<dbReference type="PANTHER" id="PTHR15079:SF3">
    <property type="entry name" value="MYELOID DIFFERENTIATION PRIMARY RESPONSE PROTEIN MYD88"/>
    <property type="match status" value="1"/>
</dbReference>
<dbReference type="GO" id="GO:0043123">
    <property type="term" value="P:positive regulation of canonical NF-kappaB signal transduction"/>
    <property type="evidence" value="ECO:0007669"/>
    <property type="project" value="InterPro"/>
</dbReference>